<proteinExistence type="predicted"/>
<dbReference type="AlphaFoldDB" id="A0A9Q1E336"/>
<feature type="region of interest" description="Disordered" evidence="3">
    <location>
        <begin position="375"/>
        <end position="411"/>
    </location>
</feature>
<dbReference type="PANTHER" id="PTHR46228">
    <property type="entry name" value="KELCH DOMAIN-CONTAINING PROTEIN"/>
    <property type="match status" value="1"/>
</dbReference>
<protein>
    <recommendedName>
        <fullName evidence="6">Kelch domain-containing protein 1</fullName>
    </recommendedName>
</protein>
<keyword evidence="1" id="KW-0880">Kelch repeat</keyword>
<dbReference type="InterPro" id="IPR011043">
    <property type="entry name" value="Gal_Oxase/kelch_b-propeller"/>
</dbReference>
<keyword evidence="2" id="KW-0677">Repeat</keyword>
<reference evidence="4" key="1">
    <citation type="journal article" date="2023" name="Science">
        <title>Genome structures resolve the early diversification of teleost fishes.</title>
        <authorList>
            <person name="Parey E."/>
            <person name="Louis A."/>
            <person name="Montfort J."/>
            <person name="Bouchez O."/>
            <person name="Roques C."/>
            <person name="Iampietro C."/>
            <person name="Lluch J."/>
            <person name="Castinel A."/>
            <person name="Donnadieu C."/>
            <person name="Desvignes T."/>
            <person name="Floi Bucao C."/>
            <person name="Jouanno E."/>
            <person name="Wen M."/>
            <person name="Mejri S."/>
            <person name="Dirks R."/>
            <person name="Jansen H."/>
            <person name="Henkel C."/>
            <person name="Chen W.J."/>
            <person name="Zahm M."/>
            <person name="Cabau C."/>
            <person name="Klopp C."/>
            <person name="Thompson A.W."/>
            <person name="Robinson-Rechavi M."/>
            <person name="Braasch I."/>
            <person name="Lecointre G."/>
            <person name="Bobe J."/>
            <person name="Postlethwait J.H."/>
            <person name="Berthelot C."/>
            <person name="Roest Crollius H."/>
            <person name="Guiguen Y."/>
        </authorList>
    </citation>
    <scope>NUCLEOTIDE SEQUENCE</scope>
    <source>
        <strain evidence="4">Concon-B</strain>
    </source>
</reference>
<evidence type="ECO:0008006" key="6">
    <source>
        <dbReference type="Google" id="ProtNLM"/>
    </source>
</evidence>
<accession>A0A9Q1E336</accession>
<organism evidence="4 5">
    <name type="scientific">Conger conger</name>
    <name type="common">Conger eel</name>
    <name type="synonym">Muraena conger</name>
    <dbReference type="NCBI Taxonomy" id="82655"/>
    <lineage>
        <taxon>Eukaryota</taxon>
        <taxon>Metazoa</taxon>
        <taxon>Chordata</taxon>
        <taxon>Craniata</taxon>
        <taxon>Vertebrata</taxon>
        <taxon>Euteleostomi</taxon>
        <taxon>Actinopterygii</taxon>
        <taxon>Neopterygii</taxon>
        <taxon>Teleostei</taxon>
        <taxon>Anguilliformes</taxon>
        <taxon>Congridae</taxon>
        <taxon>Conger</taxon>
    </lineage>
</organism>
<dbReference type="Gene3D" id="2.120.10.80">
    <property type="entry name" value="Kelch-type beta propeller"/>
    <property type="match status" value="2"/>
</dbReference>
<dbReference type="PANTHER" id="PTHR46228:SF1">
    <property type="entry name" value="KELCH DOMAIN-CONTAINING PROTEIN 1"/>
    <property type="match status" value="1"/>
</dbReference>
<feature type="region of interest" description="Disordered" evidence="3">
    <location>
        <begin position="462"/>
        <end position="485"/>
    </location>
</feature>
<dbReference type="Pfam" id="PF24681">
    <property type="entry name" value="Kelch_KLHDC2_KLHL20_DRC7"/>
    <property type="match status" value="1"/>
</dbReference>
<evidence type="ECO:0000313" key="4">
    <source>
        <dbReference type="EMBL" id="KAJ8288776.1"/>
    </source>
</evidence>
<sequence>MDFATDYTAGLVARERSGHTALVEGGFLYVWGGYVSIGDDEVFLPNDEIWLYDIESGVWETHVMRGEVPPPMSGMCGSCLNGEMYIFGGCNEDGHTNQLYKVNVLDGEYTWKKVNSRGSPPTPRDKQSCWVYKGRLIYFGGYGHKHLRQLDNSRSFVMDEALWVEEVFWGWNNEVHVFNPSTASWSDPHTHGVAPAPRAAHAGATLGSRGYVCGGRVMEARMSDIHCLDLESWTWTEVRPMSPIPRGRSWHTLTAVSDSALFLFGGISIDCAPLSDGWIFDIETKLWRELEHPHKDKPRLWHTASLGRDSDVIVFGGSRDDILLVDKGHCNDALVFQTQPYTLLRSCEDYIGRNPEVLQDQLLHTDAAVDCEENFNEEEENDISHQSPDNVEDEKSKAASAVPSDLGSGVQTGTCSHEVELRPGPCSVPWSTSAQEQPSQCSLPLGEVTGDQGGEVLREIKESQLSPSGGLSPAGEGGDCTEPEKFSRAACEAGNERAELDEDDLDLDSEPLPVALREVNGDDVRDRVISDHATSAAFTFQNVLLYELD</sequence>
<name>A0A9Q1E336_CONCO</name>
<dbReference type="SUPFAM" id="SSF117281">
    <property type="entry name" value="Kelch motif"/>
    <property type="match status" value="1"/>
</dbReference>
<evidence type="ECO:0000256" key="3">
    <source>
        <dbReference type="SAM" id="MobiDB-lite"/>
    </source>
</evidence>
<evidence type="ECO:0000313" key="5">
    <source>
        <dbReference type="Proteomes" id="UP001152803"/>
    </source>
</evidence>
<evidence type="ECO:0000256" key="1">
    <source>
        <dbReference type="ARBA" id="ARBA00022441"/>
    </source>
</evidence>
<dbReference type="OrthoDB" id="10251809at2759"/>
<comment type="caution">
    <text evidence="4">The sequence shown here is derived from an EMBL/GenBank/DDBJ whole genome shotgun (WGS) entry which is preliminary data.</text>
</comment>
<keyword evidence="5" id="KW-1185">Reference proteome</keyword>
<dbReference type="InterPro" id="IPR015915">
    <property type="entry name" value="Kelch-typ_b-propeller"/>
</dbReference>
<gene>
    <name evidence="4" type="ORF">COCON_G00014350</name>
</gene>
<dbReference type="Proteomes" id="UP001152803">
    <property type="component" value="Unassembled WGS sequence"/>
</dbReference>
<dbReference type="EMBL" id="JAFJMO010000001">
    <property type="protein sequence ID" value="KAJ8288776.1"/>
    <property type="molecule type" value="Genomic_DNA"/>
</dbReference>
<dbReference type="SUPFAM" id="SSF50965">
    <property type="entry name" value="Galactose oxidase, central domain"/>
    <property type="match status" value="1"/>
</dbReference>
<evidence type="ECO:0000256" key="2">
    <source>
        <dbReference type="ARBA" id="ARBA00022737"/>
    </source>
</evidence>